<dbReference type="AlphaFoldDB" id="A8MMD5"/>
<proteinExistence type="inferred from homology"/>
<dbReference type="Proteomes" id="UP000000269">
    <property type="component" value="Chromosome"/>
</dbReference>
<dbReference type="EMBL" id="CP000853">
    <property type="protein sequence ID" value="ABW18302.1"/>
    <property type="molecule type" value="Genomic_DNA"/>
</dbReference>
<feature type="transmembrane region" description="Helical" evidence="9">
    <location>
        <begin position="248"/>
        <end position="267"/>
    </location>
</feature>
<dbReference type="RefSeq" id="WP_012158614.1">
    <property type="nucleotide sequence ID" value="NC_009922.1"/>
</dbReference>
<feature type="transmembrane region" description="Helical" evidence="9">
    <location>
        <begin position="180"/>
        <end position="201"/>
    </location>
</feature>
<evidence type="ECO:0000256" key="3">
    <source>
        <dbReference type="ARBA" id="ARBA00022448"/>
    </source>
</evidence>
<dbReference type="FunFam" id="1.20.1740.10:FF:000004">
    <property type="entry name" value="Sodium:alanine symporter family protein"/>
    <property type="match status" value="1"/>
</dbReference>
<dbReference type="NCBIfam" id="TIGR00835">
    <property type="entry name" value="agcS"/>
    <property type="match status" value="1"/>
</dbReference>
<organism evidence="10 11">
    <name type="scientific">Alkaliphilus oremlandii (strain OhILAs)</name>
    <name type="common">Clostridium oremlandii (strain OhILAs)</name>
    <dbReference type="NCBI Taxonomy" id="350688"/>
    <lineage>
        <taxon>Bacteria</taxon>
        <taxon>Bacillati</taxon>
        <taxon>Bacillota</taxon>
        <taxon>Clostridia</taxon>
        <taxon>Peptostreptococcales</taxon>
        <taxon>Natronincolaceae</taxon>
        <taxon>Alkaliphilus</taxon>
    </lineage>
</organism>
<evidence type="ECO:0000256" key="5">
    <source>
        <dbReference type="ARBA" id="ARBA00022692"/>
    </source>
</evidence>
<evidence type="ECO:0000313" key="10">
    <source>
        <dbReference type="EMBL" id="ABW18302.1"/>
    </source>
</evidence>
<dbReference type="KEGG" id="aoe:Clos_0750"/>
<evidence type="ECO:0000256" key="2">
    <source>
        <dbReference type="ARBA" id="ARBA00009261"/>
    </source>
</evidence>
<keyword evidence="8 9" id="KW-0472">Membrane</keyword>
<dbReference type="eggNOG" id="COG1115">
    <property type="taxonomic scope" value="Bacteria"/>
</dbReference>
<dbReference type="STRING" id="350688.Clos_0750"/>
<feature type="transmembrane region" description="Helical" evidence="9">
    <location>
        <begin position="419"/>
        <end position="437"/>
    </location>
</feature>
<accession>A8MMD5</accession>
<protein>
    <submittedName>
        <fullName evidence="10">Amino acid carrier protein</fullName>
    </submittedName>
</protein>
<evidence type="ECO:0000256" key="4">
    <source>
        <dbReference type="ARBA" id="ARBA00022475"/>
    </source>
</evidence>
<feature type="transmembrane region" description="Helical" evidence="9">
    <location>
        <begin position="308"/>
        <end position="331"/>
    </location>
</feature>
<evidence type="ECO:0000256" key="6">
    <source>
        <dbReference type="ARBA" id="ARBA00022847"/>
    </source>
</evidence>
<dbReference type="PROSITE" id="PS00873">
    <property type="entry name" value="NA_ALANINE_SYMP"/>
    <property type="match status" value="1"/>
</dbReference>
<evidence type="ECO:0000256" key="8">
    <source>
        <dbReference type="ARBA" id="ARBA00023136"/>
    </source>
</evidence>
<dbReference type="HOGENOM" id="CLU_024867_1_2_9"/>
<feature type="transmembrane region" description="Helical" evidence="9">
    <location>
        <begin position="213"/>
        <end position="236"/>
    </location>
</feature>
<comment type="subcellular location">
    <subcellularLocation>
        <location evidence="1 9">Cell membrane</location>
        <topology evidence="1 9">Multi-pass membrane protein</topology>
    </subcellularLocation>
</comment>
<evidence type="ECO:0000256" key="9">
    <source>
        <dbReference type="RuleBase" id="RU363064"/>
    </source>
</evidence>
<gene>
    <name evidence="10" type="ordered locus">Clos_0750</name>
</gene>
<feature type="transmembrane region" description="Helical" evidence="9">
    <location>
        <begin position="387"/>
        <end position="413"/>
    </location>
</feature>
<dbReference type="PRINTS" id="PR00175">
    <property type="entry name" value="NAALASMPORT"/>
</dbReference>
<reference evidence="11" key="1">
    <citation type="submission" date="2007-10" db="EMBL/GenBank/DDBJ databases">
        <title>Complete genome of Alkaliphilus oremlandii OhILAs.</title>
        <authorList>
            <person name="Copeland A."/>
            <person name="Lucas S."/>
            <person name="Lapidus A."/>
            <person name="Barry K."/>
            <person name="Detter J.C."/>
            <person name="Glavina del Rio T."/>
            <person name="Hammon N."/>
            <person name="Israni S."/>
            <person name="Dalin E."/>
            <person name="Tice H."/>
            <person name="Pitluck S."/>
            <person name="Chain P."/>
            <person name="Malfatti S."/>
            <person name="Shin M."/>
            <person name="Vergez L."/>
            <person name="Schmutz J."/>
            <person name="Larimer F."/>
            <person name="Land M."/>
            <person name="Hauser L."/>
            <person name="Kyrpides N."/>
            <person name="Mikhailova N."/>
            <person name="Stolz J.F."/>
            <person name="Dawson A."/>
            <person name="Fisher E."/>
            <person name="Crable B."/>
            <person name="Perera E."/>
            <person name="Lisak J."/>
            <person name="Ranganathan M."/>
            <person name="Basu P."/>
            <person name="Richardson P."/>
        </authorList>
    </citation>
    <scope>NUCLEOTIDE SEQUENCE [LARGE SCALE GENOMIC DNA]</scope>
    <source>
        <strain evidence="11">OhILAs</strain>
    </source>
</reference>
<keyword evidence="5 9" id="KW-0812">Transmembrane</keyword>
<feature type="transmembrane region" description="Helical" evidence="9">
    <location>
        <begin position="16"/>
        <end position="37"/>
    </location>
</feature>
<keyword evidence="11" id="KW-1185">Reference proteome</keyword>
<evidence type="ECO:0000256" key="1">
    <source>
        <dbReference type="ARBA" id="ARBA00004651"/>
    </source>
</evidence>
<feature type="transmembrane region" description="Helical" evidence="9">
    <location>
        <begin position="99"/>
        <end position="119"/>
    </location>
</feature>
<keyword evidence="3 9" id="KW-0813">Transport</keyword>
<sequence length="455" mass="48594">MESIYKLNDILNELVWGPYMIGLILITGIILTIRLGFPQVANFKYIMKNTLGKMFYKSEEGEGDISSGQAGLTAIAAVVGTGNIAGVATAIAMGGPGAIFWMWVSAFFGMATKFSEIALGIKYRERRKDGTFSGGAMYYLDKGLNSKFLAYFFSVMVIITYFIVGAIVDTNSMVLSLNEQWGIEPLVSGIVLAILAGVVILGGIKRMGRVCEIIAPFMGGLYILTGIAILVLNITHVPVAIGTIVKSAFTPMAATGGFAGSALATTVRMGFARGMFSNEAGLGSSPIIHSSARVTHPVDQGIWGVAEVFVDTILISSITGIAIIISGEWTTGVSGPALTMRAFNSLLPGNIGSYIVMASAILFGYSCLISANFYCERAGEYMFGPRVILPIRILWVIFIVIGSVGGLEFVWALADTANGLMSIPNLIALILLSGTVLKLKTEYFEMHDEKLKGKN</sequence>
<name>A8MMD5_ALKOO</name>
<dbReference type="PANTHER" id="PTHR30330:SF3">
    <property type="entry name" value="TRANSCRIPTIONAL REGULATOR, LRP FAMILY"/>
    <property type="match status" value="1"/>
</dbReference>
<feature type="transmembrane region" description="Helical" evidence="9">
    <location>
        <begin position="72"/>
        <end position="93"/>
    </location>
</feature>
<dbReference type="OrthoDB" id="9804874at2"/>
<keyword evidence="4 9" id="KW-1003">Cell membrane</keyword>
<feature type="transmembrane region" description="Helical" evidence="9">
    <location>
        <begin position="148"/>
        <end position="168"/>
    </location>
</feature>
<keyword evidence="7 9" id="KW-1133">Transmembrane helix</keyword>
<dbReference type="Pfam" id="PF01235">
    <property type="entry name" value="Na_Ala_symp"/>
    <property type="match status" value="1"/>
</dbReference>
<evidence type="ECO:0000256" key="7">
    <source>
        <dbReference type="ARBA" id="ARBA00022989"/>
    </source>
</evidence>
<dbReference type="Gene3D" id="1.20.1740.10">
    <property type="entry name" value="Amino acid/polyamine transporter I"/>
    <property type="match status" value="1"/>
</dbReference>
<dbReference type="GO" id="GO:0005283">
    <property type="term" value="F:amino acid:sodium symporter activity"/>
    <property type="evidence" value="ECO:0007669"/>
    <property type="project" value="InterPro"/>
</dbReference>
<feature type="transmembrane region" description="Helical" evidence="9">
    <location>
        <begin position="351"/>
        <end position="375"/>
    </location>
</feature>
<dbReference type="InterPro" id="IPR001463">
    <property type="entry name" value="Na/Ala_symport"/>
</dbReference>
<dbReference type="PANTHER" id="PTHR30330">
    <property type="entry name" value="AGSS FAMILY TRANSPORTER, SODIUM-ALANINE"/>
    <property type="match status" value="1"/>
</dbReference>
<comment type="similarity">
    <text evidence="2 9">Belongs to the alanine or glycine:cation symporter (AGCS) (TC 2.A.25) family.</text>
</comment>
<dbReference type="GO" id="GO:0005886">
    <property type="term" value="C:plasma membrane"/>
    <property type="evidence" value="ECO:0007669"/>
    <property type="project" value="UniProtKB-SubCell"/>
</dbReference>
<keyword evidence="6 9" id="KW-0769">Symport</keyword>
<evidence type="ECO:0000313" key="11">
    <source>
        <dbReference type="Proteomes" id="UP000000269"/>
    </source>
</evidence>